<evidence type="ECO:0000259" key="1">
    <source>
        <dbReference type="Pfam" id="PF00180"/>
    </source>
</evidence>
<dbReference type="HOGENOM" id="CLU_031953_2_1_6"/>
<gene>
    <name evidence="2" type="ORF">PSYJA_16981</name>
</gene>
<dbReference type="GO" id="GO:0003862">
    <property type="term" value="F:3-isopropylmalate dehydrogenase activity"/>
    <property type="evidence" value="ECO:0007669"/>
    <property type="project" value="UniProtKB-EC"/>
</dbReference>
<organism evidence="2 3">
    <name type="scientific">Pseudomonas syringae pv. japonica str. M301072</name>
    <dbReference type="NCBI Taxonomy" id="629262"/>
    <lineage>
        <taxon>Bacteria</taxon>
        <taxon>Pseudomonadati</taxon>
        <taxon>Pseudomonadota</taxon>
        <taxon>Gammaproteobacteria</taxon>
        <taxon>Pseudomonadales</taxon>
        <taxon>Pseudomonadaceae</taxon>
        <taxon>Pseudomonas</taxon>
        <taxon>Pseudomonas syringae</taxon>
    </lineage>
</organism>
<comment type="caution">
    <text evidence="2">The sequence shown here is derived from an EMBL/GenBank/DDBJ whole genome shotgun (WGS) entry which is preliminary data.</text>
</comment>
<sequence>MHKIEDVMSKQILILPGDGIGPEIMTEAVKVLELANEKYQLGFELTHDVIGR</sequence>
<accession>F3FK40</accession>
<protein>
    <submittedName>
        <fullName evidence="2">3-isopropylmalate dehydrogenase</fullName>
        <ecNumber evidence="2">1.1.1.85</ecNumber>
    </submittedName>
</protein>
<dbReference type="EC" id="1.1.1.85" evidence="2"/>
<dbReference type="SUPFAM" id="SSF53659">
    <property type="entry name" value="Isocitrate/Isopropylmalate dehydrogenase-like"/>
    <property type="match status" value="1"/>
</dbReference>
<evidence type="ECO:0000313" key="2">
    <source>
        <dbReference type="EMBL" id="EGH30576.1"/>
    </source>
</evidence>
<keyword evidence="2" id="KW-0560">Oxidoreductase</keyword>
<name>F3FK40_PSESX</name>
<dbReference type="Proteomes" id="UP000004471">
    <property type="component" value="Unassembled WGS sequence"/>
</dbReference>
<dbReference type="Pfam" id="PF00180">
    <property type="entry name" value="Iso_dh"/>
    <property type="match status" value="1"/>
</dbReference>
<dbReference type="InterPro" id="IPR024084">
    <property type="entry name" value="IsoPropMal-DH-like_dom"/>
</dbReference>
<evidence type="ECO:0000313" key="3">
    <source>
        <dbReference type="Proteomes" id="UP000004471"/>
    </source>
</evidence>
<feature type="domain" description="Isopropylmalate dehydrogenase-like" evidence="1">
    <location>
        <begin position="12"/>
        <end position="51"/>
    </location>
</feature>
<dbReference type="EMBL" id="AEAH01000793">
    <property type="protein sequence ID" value="EGH30576.1"/>
    <property type="molecule type" value="Genomic_DNA"/>
</dbReference>
<dbReference type="AlphaFoldDB" id="F3FK40"/>
<dbReference type="Gene3D" id="3.40.718.10">
    <property type="entry name" value="Isopropylmalate Dehydrogenase"/>
    <property type="match status" value="1"/>
</dbReference>
<reference evidence="2 3" key="1">
    <citation type="journal article" date="2011" name="PLoS Pathog.">
        <title>Dynamic evolution of pathogenicity revealed by sequencing and comparative genomics of 19 Pseudomonas syringae isolates.</title>
        <authorList>
            <person name="Baltrus D.A."/>
            <person name="Nishimura M.T."/>
            <person name="Romanchuk A."/>
            <person name="Chang J.H."/>
            <person name="Mukhtar M.S."/>
            <person name="Cherkis K."/>
            <person name="Roach J."/>
            <person name="Grant S.R."/>
            <person name="Jones C.D."/>
            <person name="Dangl J.L."/>
        </authorList>
    </citation>
    <scope>NUCLEOTIDE SEQUENCE [LARGE SCALE GENOMIC DNA]</scope>
    <source>
        <strain evidence="3">M301072PT</strain>
    </source>
</reference>
<proteinExistence type="predicted"/>
<feature type="non-terminal residue" evidence="2">
    <location>
        <position position="52"/>
    </location>
</feature>